<dbReference type="EMBL" id="ML993605">
    <property type="protein sequence ID" value="KAF2164064.1"/>
    <property type="molecule type" value="Genomic_DNA"/>
</dbReference>
<keyword evidence="3" id="KW-0812">Transmembrane</keyword>
<evidence type="ECO:0000313" key="4">
    <source>
        <dbReference type="EMBL" id="KAF2164064.1"/>
    </source>
</evidence>
<feature type="region of interest" description="Disordered" evidence="2">
    <location>
        <begin position="588"/>
        <end position="611"/>
    </location>
</feature>
<evidence type="ECO:0000313" key="5">
    <source>
        <dbReference type="Proteomes" id="UP000799537"/>
    </source>
</evidence>
<evidence type="ECO:0000256" key="1">
    <source>
        <dbReference type="SAM" id="Coils"/>
    </source>
</evidence>
<name>A0A6A6CA78_ZASCE</name>
<proteinExistence type="predicted"/>
<feature type="compositionally biased region" description="Acidic residues" evidence="2">
    <location>
        <begin position="588"/>
        <end position="602"/>
    </location>
</feature>
<reference evidence="4" key="1">
    <citation type="journal article" date="2020" name="Stud. Mycol.">
        <title>101 Dothideomycetes genomes: a test case for predicting lifestyles and emergence of pathogens.</title>
        <authorList>
            <person name="Haridas S."/>
            <person name="Albert R."/>
            <person name="Binder M."/>
            <person name="Bloem J."/>
            <person name="Labutti K."/>
            <person name="Salamov A."/>
            <person name="Andreopoulos B."/>
            <person name="Baker S."/>
            <person name="Barry K."/>
            <person name="Bills G."/>
            <person name="Bluhm B."/>
            <person name="Cannon C."/>
            <person name="Castanera R."/>
            <person name="Culley D."/>
            <person name="Daum C."/>
            <person name="Ezra D."/>
            <person name="Gonzalez J."/>
            <person name="Henrissat B."/>
            <person name="Kuo A."/>
            <person name="Liang C."/>
            <person name="Lipzen A."/>
            <person name="Lutzoni F."/>
            <person name="Magnuson J."/>
            <person name="Mondo S."/>
            <person name="Nolan M."/>
            <person name="Ohm R."/>
            <person name="Pangilinan J."/>
            <person name="Park H.-J."/>
            <person name="Ramirez L."/>
            <person name="Alfaro M."/>
            <person name="Sun H."/>
            <person name="Tritt A."/>
            <person name="Yoshinaga Y."/>
            <person name="Zwiers L.-H."/>
            <person name="Turgeon B."/>
            <person name="Goodwin S."/>
            <person name="Spatafora J."/>
            <person name="Crous P."/>
            <person name="Grigoriev I."/>
        </authorList>
    </citation>
    <scope>NUCLEOTIDE SEQUENCE</scope>
    <source>
        <strain evidence="4">ATCC 36951</strain>
    </source>
</reference>
<feature type="region of interest" description="Disordered" evidence="2">
    <location>
        <begin position="535"/>
        <end position="576"/>
    </location>
</feature>
<feature type="region of interest" description="Disordered" evidence="2">
    <location>
        <begin position="374"/>
        <end position="420"/>
    </location>
</feature>
<organism evidence="4 5">
    <name type="scientific">Zasmidium cellare ATCC 36951</name>
    <dbReference type="NCBI Taxonomy" id="1080233"/>
    <lineage>
        <taxon>Eukaryota</taxon>
        <taxon>Fungi</taxon>
        <taxon>Dikarya</taxon>
        <taxon>Ascomycota</taxon>
        <taxon>Pezizomycotina</taxon>
        <taxon>Dothideomycetes</taxon>
        <taxon>Dothideomycetidae</taxon>
        <taxon>Mycosphaerellales</taxon>
        <taxon>Mycosphaerellaceae</taxon>
        <taxon>Zasmidium</taxon>
    </lineage>
</organism>
<keyword evidence="1" id="KW-0175">Coiled coil</keyword>
<feature type="transmembrane region" description="Helical" evidence="3">
    <location>
        <begin position="1061"/>
        <end position="1083"/>
    </location>
</feature>
<feature type="region of interest" description="Disordered" evidence="2">
    <location>
        <begin position="797"/>
        <end position="858"/>
    </location>
</feature>
<keyword evidence="3" id="KW-0472">Membrane</keyword>
<keyword evidence="5" id="KW-1185">Reference proteome</keyword>
<evidence type="ECO:0000256" key="2">
    <source>
        <dbReference type="SAM" id="MobiDB-lite"/>
    </source>
</evidence>
<feature type="transmembrane region" description="Helical" evidence="3">
    <location>
        <begin position="1095"/>
        <end position="1113"/>
    </location>
</feature>
<feature type="compositionally biased region" description="Polar residues" evidence="2">
    <location>
        <begin position="374"/>
        <end position="390"/>
    </location>
</feature>
<feature type="compositionally biased region" description="Low complexity" evidence="2">
    <location>
        <begin position="808"/>
        <end position="826"/>
    </location>
</feature>
<feature type="compositionally biased region" description="Polar residues" evidence="2">
    <location>
        <begin position="535"/>
        <end position="563"/>
    </location>
</feature>
<evidence type="ECO:0000256" key="3">
    <source>
        <dbReference type="SAM" id="Phobius"/>
    </source>
</evidence>
<accession>A0A6A6CA78</accession>
<dbReference type="OrthoDB" id="443402at2759"/>
<gene>
    <name evidence="4" type="ORF">M409DRAFT_56787</name>
</gene>
<dbReference type="GeneID" id="54566668"/>
<dbReference type="Proteomes" id="UP000799537">
    <property type="component" value="Unassembled WGS sequence"/>
</dbReference>
<keyword evidence="3" id="KW-1133">Transmembrane helix</keyword>
<feature type="region of interest" description="Disordered" evidence="2">
    <location>
        <begin position="34"/>
        <end position="57"/>
    </location>
</feature>
<feature type="coiled-coil region" evidence="1">
    <location>
        <begin position="91"/>
        <end position="123"/>
    </location>
</feature>
<dbReference type="RefSeq" id="XP_033664953.1">
    <property type="nucleotide sequence ID" value="XM_033813396.1"/>
</dbReference>
<sequence length="1122" mass="125431">MEHTLQSSPLARSLNRDSIKDVLSQDDTLQRLRNRAHPWEESDTELGPITPPGTPRHEVLDDVEKDLELRISRSVALKSAIKNRTLYIQMRKVLTLRKRKQELKQQELKQQELEARAIRYARQVKNNPSPMNLPQYRDAIGCEDWKGQPPQTKPSSRSSRILPLVPGLQSFKKERRASQNDVKGQREHTIPWFIRPEIEQSKAAHGSDLLPEALPGESMPKATFPNPRRMPPWQDSIAFNGPYDAETLSWNSDNTVEYCSGPLKLAFLPGSRAYRTFISKQGFTLSISPTCKGFLSDGKTEIAVTLEQCSWMRKRALERFVSPSPESQLTGTTLCADQESVLCDGPAMADSDGVSVHEGTTAQLSGAENVHTLHSQGQCKQEGTQYTAESEFTMPQKKSDTAGVESRSSTARQERETKVDSGVVRAGSAYSVRHYTNLKNSHVRFVECLASSFARDVELEPAQVRAILDPAIGRERYERNIRRLLAQCGWAMKVEATDMAQMYVARLLCSRGGSFIAARAIALQAERMATKHMNSTTPNLMEGNSQQGAARTSKTDGGNNISPQLKPADGLQRPDLGDLEQYNADEIDDDASSEASTEDGEFPEPVRLSAKHRMGLQKSNAYRTLKRRVIEFIHRPHQCRVIKAIGSNAVDSDGTQLSPDRAWDLGRDISWTPVHLIRISFDDSLAFSDHIKGLIEDSLGETWDWWPLKQRKRPLRPGYMRLFWPSPYEVSSGDDHYIDITSDAAQRLQKLLHFAHNAETARHEEDTAPVLSKGANTLFQHVSAICSHAVNNLLNTGTPARPPPAHISSTASGAGSSSNHSDINSSGKQALPAQSAGLNTPGAAAPQSPNLPQPQAPTVALPPDRHVFLCVKRGSSHRFCDMQIHTMSNDGDFFQALKKNYVEARGTFLGYFSWWRYDKCDFYQVSCIQLANGKGIQLLTLSSPSQFQKYDINAGAPCSLSYPPQSRTDYDFTPRVPIPSPPAGPISAHEFRGRFYKSSQHPFGWYLDFLQRLAAPGKAKMRIRDARDAIALLPKRAKCLEMDDGKRELFWGLYARERRGFAWVLAYGLLCNIPAIIFFFLWLFRWGHGADLQNASVPLTMSISLSLFFLAMLREERGSDRG</sequence>
<protein>
    <submittedName>
        <fullName evidence="4">Uncharacterized protein</fullName>
    </submittedName>
</protein>
<dbReference type="AlphaFoldDB" id="A0A6A6CA78"/>